<accession>A0AAV4ZZJ3</accession>
<dbReference type="AlphaFoldDB" id="A0AAV4ZZJ3"/>
<dbReference type="EMBL" id="BPWL01000001">
    <property type="protein sequence ID" value="GJJ06582.1"/>
    <property type="molecule type" value="Genomic_DNA"/>
</dbReference>
<protein>
    <submittedName>
        <fullName evidence="1">Uncharacterized protein</fullName>
    </submittedName>
</protein>
<reference evidence="1" key="1">
    <citation type="submission" date="2021-10" db="EMBL/GenBank/DDBJ databases">
        <title>De novo Genome Assembly of Clathrus columnatus (Basidiomycota, Fungi) Using Illumina and Nanopore Sequence Data.</title>
        <authorList>
            <person name="Ogiso-Tanaka E."/>
            <person name="Itagaki H."/>
            <person name="Hosoya T."/>
            <person name="Hosaka K."/>
        </authorList>
    </citation>
    <scope>NUCLEOTIDE SEQUENCE</scope>
    <source>
        <strain evidence="1">MO-923</strain>
    </source>
</reference>
<proteinExistence type="predicted"/>
<gene>
    <name evidence="1" type="ORF">Clacol_000775</name>
</gene>
<evidence type="ECO:0000313" key="1">
    <source>
        <dbReference type="EMBL" id="GJJ06582.1"/>
    </source>
</evidence>
<name>A0AAV4ZZJ3_9AGAM</name>
<organism evidence="1 2">
    <name type="scientific">Clathrus columnatus</name>
    <dbReference type="NCBI Taxonomy" id="1419009"/>
    <lineage>
        <taxon>Eukaryota</taxon>
        <taxon>Fungi</taxon>
        <taxon>Dikarya</taxon>
        <taxon>Basidiomycota</taxon>
        <taxon>Agaricomycotina</taxon>
        <taxon>Agaricomycetes</taxon>
        <taxon>Phallomycetidae</taxon>
        <taxon>Phallales</taxon>
        <taxon>Clathraceae</taxon>
        <taxon>Clathrus</taxon>
    </lineage>
</organism>
<evidence type="ECO:0000313" key="2">
    <source>
        <dbReference type="Proteomes" id="UP001050691"/>
    </source>
</evidence>
<comment type="caution">
    <text evidence="1">The sequence shown here is derived from an EMBL/GenBank/DDBJ whole genome shotgun (WGS) entry which is preliminary data.</text>
</comment>
<dbReference type="Proteomes" id="UP001050691">
    <property type="component" value="Unassembled WGS sequence"/>
</dbReference>
<keyword evidence="2" id="KW-1185">Reference proteome</keyword>
<sequence length="211" mass="23106">MRAVLLLQPDVPLYSSDALPVNCSAKPGTPEFPPFQEHLDINFSSACPSGLPSPQPLRTHTNRHRFVFFNKEINATTRRYIPHELGVIPTSPPFVSAVTSSRNVHTPVSSSDLSAYPFPSIDRRVSGDVSQNIPPGAFNDSFTSLGGSSSYSSNPHVSPVQLVLLKPSRGRLRAGDILYWHNLSRNGEIPAVVDDERAKWTPDSMSPYAGR</sequence>